<dbReference type="EMBL" id="GIKN01004149">
    <property type="protein sequence ID" value="NIE46422.1"/>
    <property type="molecule type" value="Transcribed_RNA"/>
</dbReference>
<dbReference type="SUPFAM" id="SSF55797">
    <property type="entry name" value="PR-1-like"/>
    <property type="match status" value="1"/>
</dbReference>
<sequence>MKAYGRILAAAMVISVAAYTSAHRCPASGRHSLYEGQFTKEMRAMQHGILRRHNHYRRLHGVPLLKNDEKLNRWAQGWAQHMANTEDFNHMNKTGIGENLYFESGHPSAAGIVDDWYSEICTYYYPSPMKENIIGHFTQIVWKASRRIGSGIARSRKGVYVASFYTPAGNYPDLMKENVPAPIAGRPSRRKCRAMK</sequence>
<evidence type="ECO:0000256" key="1">
    <source>
        <dbReference type="SAM" id="SignalP"/>
    </source>
</evidence>
<dbReference type="GO" id="GO:0005576">
    <property type="term" value="C:extracellular region"/>
    <property type="evidence" value="ECO:0007669"/>
    <property type="project" value="InterPro"/>
</dbReference>
<feature type="signal peptide" evidence="1">
    <location>
        <begin position="1"/>
        <end position="22"/>
    </location>
</feature>
<accession>A0A6G5A5Y9</accession>
<dbReference type="AlphaFoldDB" id="A0A6G5A5Y9"/>
<name>A0A6G5A5Y9_RHIMP</name>
<dbReference type="VEuPathDB" id="VectorBase:LOC119168964"/>
<dbReference type="InterPro" id="IPR014044">
    <property type="entry name" value="CAP_dom"/>
</dbReference>
<dbReference type="PROSITE" id="PS01009">
    <property type="entry name" value="CRISP_1"/>
    <property type="match status" value="1"/>
</dbReference>
<dbReference type="InterPro" id="IPR035940">
    <property type="entry name" value="CAP_sf"/>
</dbReference>
<dbReference type="PRINTS" id="PR00837">
    <property type="entry name" value="V5TPXLIKE"/>
</dbReference>
<evidence type="ECO:0000259" key="2">
    <source>
        <dbReference type="SMART" id="SM00198"/>
    </source>
</evidence>
<dbReference type="InterPro" id="IPR034113">
    <property type="entry name" value="SCP_GAPR1-like"/>
</dbReference>
<reference evidence="3" key="1">
    <citation type="submission" date="2020-03" db="EMBL/GenBank/DDBJ databases">
        <title>A transcriptome and proteome of the tick Rhipicephalus microplus shaped by the genetic composition of its hosts and developmental stage.</title>
        <authorList>
            <person name="Garcia G.R."/>
            <person name="Ribeiro J.M.C."/>
            <person name="Maruyama S.R."/>
            <person name="Gardinasse L.G."/>
            <person name="Nelson K."/>
            <person name="Ferreira B.R."/>
            <person name="Andrade T.G."/>
            <person name="Santos I.K.F.M."/>
        </authorList>
    </citation>
    <scope>NUCLEOTIDE SEQUENCE</scope>
    <source>
        <strain evidence="3">NSGR</strain>
        <tissue evidence="3">Salivary glands</tissue>
    </source>
</reference>
<feature type="chain" id="PRO_5026349583" evidence="1">
    <location>
        <begin position="23"/>
        <end position="196"/>
    </location>
</feature>
<proteinExistence type="predicted"/>
<evidence type="ECO:0000313" key="3">
    <source>
        <dbReference type="EMBL" id="NIE46422.1"/>
    </source>
</evidence>
<dbReference type="Gene3D" id="3.40.33.10">
    <property type="entry name" value="CAP"/>
    <property type="match status" value="1"/>
</dbReference>
<dbReference type="FunFam" id="3.40.33.10:FF:000010">
    <property type="entry name" value="Predicted protein"/>
    <property type="match status" value="1"/>
</dbReference>
<keyword evidence="1" id="KW-0732">Signal</keyword>
<dbReference type="SMART" id="SM00198">
    <property type="entry name" value="SCP"/>
    <property type="match status" value="1"/>
</dbReference>
<dbReference type="OrthoDB" id="6433391at2759"/>
<dbReference type="InterPro" id="IPR018244">
    <property type="entry name" value="Allrgn_V5/Tpx1_CS"/>
</dbReference>
<dbReference type="Pfam" id="PF00188">
    <property type="entry name" value="CAP"/>
    <property type="match status" value="1"/>
</dbReference>
<feature type="domain" description="SCP" evidence="2">
    <location>
        <begin position="44"/>
        <end position="173"/>
    </location>
</feature>
<protein>
    <submittedName>
        <fullName evidence="3">Putative antigen-5</fullName>
    </submittedName>
</protein>
<dbReference type="InterPro" id="IPR001283">
    <property type="entry name" value="CRISP-related"/>
</dbReference>
<dbReference type="PANTHER" id="PTHR10334">
    <property type="entry name" value="CYSTEINE-RICH SECRETORY PROTEIN-RELATED"/>
    <property type="match status" value="1"/>
</dbReference>
<dbReference type="CDD" id="cd05382">
    <property type="entry name" value="CAP_GAPR1-like"/>
    <property type="match status" value="1"/>
</dbReference>
<organism evidence="3">
    <name type="scientific">Rhipicephalus microplus</name>
    <name type="common">Cattle tick</name>
    <name type="synonym">Boophilus microplus</name>
    <dbReference type="NCBI Taxonomy" id="6941"/>
    <lineage>
        <taxon>Eukaryota</taxon>
        <taxon>Metazoa</taxon>
        <taxon>Ecdysozoa</taxon>
        <taxon>Arthropoda</taxon>
        <taxon>Chelicerata</taxon>
        <taxon>Arachnida</taxon>
        <taxon>Acari</taxon>
        <taxon>Parasitiformes</taxon>
        <taxon>Ixodida</taxon>
        <taxon>Ixodoidea</taxon>
        <taxon>Ixodidae</taxon>
        <taxon>Rhipicephalinae</taxon>
        <taxon>Rhipicephalus</taxon>
        <taxon>Boophilus</taxon>
    </lineage>
</organism>